<name>A0A9D2VK88_9ACTN</name>
<dbReference type="RefSeq" id="WP_239442963.1">
    <property type="nucleotide sequence ID" value="NZ_DBEYRC010000164.1"/>
</dbReference>
<dbReference type="InterPro" id="IPR000415">
    <property type="entry name" value="Nitroreductase-like"/>
</dbReference>
<dbReference type="EMBL" id="DYZL01000103">
    <property type="protein sequence ID" value="HJH43169.1"/>
    <property type="molecule type" value="Genomic_DNA"/>
</dbReference>
<dbReference type="CDD" id="cd02062">
    <property type="entry name" value="Nitro_FMN_reductase"/>
    <property type="match status" value="1"/>
</dbReference>
<protein>
    <submittedName>
        <fullName evidence="4">Nitroreductase family protein</fullName>
    </submittedName>
</protein>
<reference evidence="4" key="2">
    <citation type="submission" date="2021-09" db="EMBL/GenBank/DDBJ databases">
        <authorList>
            <person name="Gilroy R."/>
        </authorList>
    </citation>
    <scope>NUCLEOTIDE SEQUENCE</scope>
    <source>
        <strain evidence="4">USAMLcec12-2067</strain>
    </source>
</reference>
<dbReference type="InterPro" id="IPR029479">
    <property type="entry name" value="Nitroreductase"/>
</dbReference>
<dbReference type="InterPro" id="IPR023312">
    <property type="entry name" value="Put_nitroreductase_C_bac"/>
</dbReference>
<dbReference type="Gene3D" id="2.20.180.10">
    <property type="entry name" value="putative fmn-dependent nitroreductase like domains"/>
    <property type="match status" value="1"/>
</dbReference>
<evidence type="ECO:0000313" key="4">
    <source>
        <dbReference type="EMBL" id="HJH43169.1"/>
    </source>
</evidence>
<proteinExistence type="inferred from homology"/>
<keyword evidence="2" id="KW-0560">Oxidoreductase</keyword>
<comment type="similarity">
    <text evidence="1">Belongs to the nitroreductase family.</text>
</comment>
<dbReference type="Gene3D" id="3.40.109.10">
    <property type="entry name" value="NADH Oxidase"/>
    <property type="match status" value="1"/>
</dbReference>
<feature type="domain" description="Nitroreductase" evidence="3">
    <location>
        <begin position="96"/>
        <end position="154"/>
    </location>
</feature>
<dbReference type="GO" id="GO:0016491">
    <property type="term" value="F:oxidoreductase activity"/>
    <property type="evidence" value="ECO:0007669"/>
    <property type="project" value="UniProtKB-KW"/>
</dbReference>
<organism evidence="4 5">
    <name type="scientific">Rubneribacter badeniensis</name>
    <dbReference type="NCBI Taxonomy" id="2070688"/>
    <lineage>
        <taxon>Bacteria</taxon>
        <taxon>Bacillati</taxon>
        <taxon>Actinomycetota</taxon>
        <taxon>Coriobacteriia</taxon>
        <taxon>Eggerthellales</taxon>
        <taxon>Eggerthellaceae</taxon>
        <taxon>Rubneribacter</taxon>
    </lineage>
</organism>
<dbReference type="PANTHER" id="PTHR43673">
    <property type="entry name" value="NAD(P)H NITROREDUCTASE YDGI-RELATED"/>
    <property type="match status" value="1"/>
</dbReference>
<evidence type="ECO:0000256" key="1">
    <source>
        <dbReference type="ARBA" id="ARBA00007118"/>
    </source>
</evidence>
<comment type="caution">
    <text evidence="4">The sequence shown here is derived from an EMBL/GenBank/DDBJ whole genome shotgun (WGS) entry which is preliminary data.</text>
</comment>
<dbReference type="PANTHER" id="PTHR43673:SF10">
    <property type="entry name" value="NADH DEHYDROGENASE_NAD(P)H NITROREDUCTASE XCC3605-RELATED"/>
    <property type="match status" value="1"/>
</dbReference>
<reference evidence="4" key="1">
    <citation type="journal article" date="2021" name="PeerJ">
        <title>Extensive microbial diversity within the chicken gut microbiome revealed by metagenomics and culture.</title>
        <authorList>
            <person name="Gilroy R."/>
            <person name="Ravi A."/>
            <person name="Getino M."/>
            <person name="Pursley I."/>
            <person name="Horton D.L."/>
            <person name="Alikhan N.F."/>
            <person name="Baker D."/>
            <person name="Gharbi K."/>
            <person name="Hall N."/>
            <person name="Watson M."/>
            <person name="Adriaenssens E.M."/>
            <person name="Foster-Nyarko E."/>
            <person name="Jarju S."/>
            <person name="Secka A."/>
            <person name="Antonio M."/>
            <person name="Oren A."/>
            <person name="Chaudhuri R.R."/>
            <person name="La Ragione R."/>
            <person name="Hildebrand F."/>
            <person name="Pallen M.J."/>
        </authorList>
    </citation>
    <scope>NUCLEOTIDE SEQUENCE</scope>
    <source>
        <strain evidence="4">USAMLcec12-2067</strain>
    </source>
</reference>
<evidence type="ECO:0000313" key="5">
    <source>
        <dbReference type="Proteomes" id="UP000789325"/>
    </source>
</evidence>
<evidence type="ECO:0000259" key="3">
    <source>
        <dbReference type="Pfam" id="PF00881"/>
    </source>
</evidence>
<dbReference type="Proteomes" id="UP000789325">
    <property type="component" value="Unassembled WGS sequence"/>
</dbReference>
<dbReference type="AlphaFoldDB" id="A0A9D2VK88"/>
<feature type="domain" description="Nitroreductase" evidence="3">
    <location>
        <begin position="10"/>
        <end position="53"/>
    </location>
</feature>
<dbReference type="SUPFAM" id="SSF55469">
    <property type="entry name" value="FMN-dependent nitroreductase-like"/>
    <property type="match status" value="1"/>
</dbReference>
<dbReference type="Pfam" id="PF00881">
    <property type="entry name" value="Nitroreductase"/>
    <property type="match status" value="2"/>
</dbReference>
<evidence type="ECO:0000256" key="2">
    <source>
        <dbReference type="ARBA" id="ARBA00023002"/>
    </source>
</evidence>
<sequence>MLQDIIATCRSYRRFDESARLSRATLVSWVDAARLVASSGNAQPLRYAVATDEGVCAQVFSCCAWAKALPDWDGPEPGERPSGYIAICRDRDRTLADTFTAWDEGIAAQTIMLQAAEAGFGGCIVGSFKKRGVADALGIDRERFQPDLVLALGKPAEKVRVTSMSPGGSTAYWRDAEGVHHVPKRALADVLL</sequence>
<gene>
    <name evidence="4" type="ORF">K8V16_05165</name>
</gene>
<accession>A0A9D2VK88</accession>